<dbReference type="InterPro" id="IPR000257">
    <property type="entry name" value="Uroporphyrinogen_deCOase"/>
</dbReference>
<dbReference type="PANTHER" id="PTHR21091:SF169">
    <property type="entry name" value="UROPORPHYRINOGEN DECARBOXYLASE"/>
    <property type="match status" value="1"/>
</dbReference>
<dbReference type="GO" id="GO:0006782">
    <property type="term" value="P:protoporphyrinogen IX biosynthetic process"/>
    <property type="evidence" value="ECO:0007669"/>
    <property type="project" value="UniProtKB-UniRule"/>
</dbReference>
<comment type="subcellular location">
    <subcellularLocation>
        <location evidence="7">Cytoplasm</location>
    </subcellularLocation>
</comment>
<dbReference type="HAMAP" id="MF_00218">
    <property type="entry name" value="URO_D"/>
    <property type="match status" value="1"/>
</dbReference>
<feature type="site" description="Transition state stabilizer" evidence="7">
    <location>
        <position position="51"/>
    </location>
</feature>
<feature type="domain" description="Uroporphyrinogen decarboxylase (URO-D)" evidence="8">
    <location>
        <begin position="114"/>
        <end position="130"/>
    </location>
</feature>
<proteinExistence type="inferred from homology"/>
<comment type="catalytic activity">
    <reaction evidence="7">
        <text>uroporphyrinogen III + 4 H(+) = coproporphyrinogen III + 4 CO2</text>
        <dbReference type="Rhea" id="RHEA:19865"/>
        <dbReference type="ChEBI" id="CHEBI:15378"/>
        <dbReference type="ChEBI" id="CHEBI:16526"/>
        <dbReference type="ChEBI" id="CHEBI:57308"/>
        <dbReference type="ChEBI" id="CHEBI:57309"/>
        <dbReference type="EC" id="4.1.1.37"/>
    </reaction>
</comment>
<dbReference type="eggNOG" id="COG0407">
    <property type="taxonomic scope" value="Bacteria"/>
</dbReference>
<dbReference type="InterPro" id="IPR006361">
    <property type="entry name" value="Uroporphyrinogen_deCO2ase_HemE"/>
</dbReference>
<feature type="binding site" evidence="7">
    <location>
        <position position="126"/>
    </location>
    <ligand>
        <name>substrate</name>
    </ligand>
</feature>
<dbReference type="GO" id="GO:0005829">
    <property type="term" value="C:cytosol"/>
    <property type="evidence" value="ECO:0007669"/>
    <property type="project" value="TreeGrafter"/>
</dbReference>
<reference evidence="9 10" key="1">
    <citation type="journal article" date="2014" name="PLoS ONE">
        <title>The first complete genome sequence of the class fimbriimonadia in the phylum armatimonadetes.</title>
        <authorList>
            <person name="Hu Z.Y."/>
            <person name="Wang Y.Z."/>
            <person name="Im W.T."/>
            <person name="Wang S.Y."/>
            <person name="Zhao G.P."/>
            <person name="Zheng H.J."/>
            <person name="Quan Z.X."/>
        </authorList>
    </citation>
    <scope>NUCLEOTIDE SEQUENCE [LARGE SCALE GENOMIC DNA]</scope>
    <source>
        <strain evidence="9">Gsoil 348</strain>
    </source>
</reference>
<keyword evidence="10" id="KW-1185">Reference proteome</keyword>
<keyword evidence="6 7" id="KW-0627">Porphyrin biosynthesis</keyword>
<evidence type="ECO:0000256" key="2">
    <source>
        <dbReference type="ARBA" id="ARBA00009935"/>
    </source>
</evidence>
<dbReference type="Gene3D" id="3.20.20.210">
    <property type="match status" value="1"/>
</dbReference>
<evidence type="ECO:0000256" key="5">
    <source>
        <dbReference type="ARBA" id="ARBA00023239"/>
    </source>
</evidence>
<dbReference type="EC" id="4.1.1.37" evidence="3 7"/>
<keyword evidence="7" id="KW-0963">Cytoplasm</keyword>
<evidence type="ECO:0000313" key="9">
    <source>
        <dbReference type="EMBL" id="AIE84309.1"/>
    </source>
</evidence>
<feature type="binding site" evidence="7">
    <location>
        <position position="294"/>
    </location>
    <ligand>
        <name>substrate</name>
    </ligand>
</feature>
<keyword evidence="5 7" id="KW-0456">Lyase</keyword>
<protein>
    <recommendedName>
        <fullName evidence="3 7">Uroporphyrinogen decarboxylase</fullName>
        <shortName evidence="7">UPD</shortName>
        <shortName evidence="7">URO-D</shortName>
        <ecNumber evidence="3 7">4.1.1.37</ecNumber>
    </recommendedName>
</protein>
<evidence type="ECO:0000259" key="8">
    <source>
        <dbReference type="PROSITE" id="PS00907"/>
    </source>
</evidence>
<name>A0A068NRR5_FIMGI</name>
<dbReference type="SUPFAM" id="SSF51726">
    <property type="entry name" value="UROD/MetE-like"/>
    <property type="match status" value="1"/>
</dbReference>
<evidence type="ECO:0000256" key="3">
    <source>
        <dbReference type="ARBA" id="ARBA00012288"/>
    </source>
</evidence>
<dbReference type="NCBIfam" id="TIGR01464">
    <property type="entry name" value="hemE"/>
    <property type="match status" value="1"/>
</dbReference>
<feature type="binding site" evidence="7">
    <location>
        <begin position="2"/>
        <end position="6"/>
    </location>
    <ligand>
        <name>substrate</name>
    </ligand>
</feature>
<dbReference type="AlphaFoldDB" id="A0A068NRR5"/>
<dbReference type="InterPro" id="IPR038071">
    <property type="entry name" value="UROD/MetE-like_sf"/>
</dbReference>
<dbReference type="STRING" id="661478.OP10G_0941"/>
<dbReference type="CDD" id="cd00717">
    <property type="entry name" value="URO-D"/>
    <property type="match status" value="1"/>
</dbReference>
<feature type="binding site" evidence="7">
    <location>
        <position position="181"/>
    </location>
    <ligand>
        <name>substrate</name>
    </ligand>
</feature>
<keyword evidence="4 7" id="KW-0210">Decarboxylase</keyword>
<dbReference type="Pfam" id="PF01208">
    <property type="entry name" value="URO-D"/>
    <property type="match status" value="1"/>
</dbReference>
<dbReference type="HOGENOM" id="CLU_040933_0_1_0"/>
<accession>A0A068NRR5</accession>
<comment type="pathway">
    <text evidence="1 7">Porphyrin-containing compound metabolism; protoporphyrin-IX biosynthesis; coproporphyrinogen-III from 5-aminolevulinate: step 4/4.</text>
</comment>
<comment type="function">
    <text evidence="7">Catalyzes the decarboxylation of four acetate groups of uroporphyrinogen-III to yield coproporphyrinogen-III.</text>
</comment>
<comment type="subunit">
    <text evidence="7">Homodimer.</text>
</comment>
<gene>
    <name evidence="7" type="primary">hemE</name>
    <name evidence="9" type="ORF">OP10G_0941</name>
</gene>
<dbReference type="GO" id="GO:0004853">
    <property type="term" value="F:uroporphyrinogen decarboxylase activity"/>
    <property type="evidence" value="ECO:0007669"/>
    <property type="project" value="UniProtKB-UniRule"/>
</dbReference>
<evidence type="ECO:0000256" key="7">
    <source>
        <dbReference type="HAMAP-Rule" id="MF_00218"/>
    </source>
</evidence>
<evidence type="ECO:0000256" key="6">
    <source>
        <dbReference type="ARBA" id="ARBA00023244"/>
    </source>
</evidence>
<comment type="caution">
    <text evidence="7">Lacks conserved residue(s) required for the propagation of feature annotation.</text>
</comment>
<comment type="similarity">
    <text evidence="2 7">Belongs to the uroporphyrinogen decarboxylase family.</text>
</comment>
<dbReference type="EMBL" id="CP007139">
    <property type="protein sequence ID" value="AIE84309.1"/>
    <property type="molecule type" value="Genomic_DNA"/>
</dbReference>
<evidence type="ECO:0000256" key="1">
    <source>
        <dbReference type="ARBA" id="ARBA00004804"/>
    </source>
</evidence>
<dbReference type="PROSITE" id="PS00907">
    <property type="entry name" value="UROD_2"/>
    <property type="match status" value="1"/>
</dbReference>
<feature type="binding site" evidence="7">
    <location>
        <position position="51"/>
    </location>
    <ligand>
        <name>substrate</name>
    </ligand>
</feature>
<dbReference type="UniPathway" id="UPA00251">
    <property type="reaction ID" value="UER00321"/>
</dbReference>
<dbReference type="Proteomes" id="UP000027982">
    <property type="component" value="Chromosome"/>
</dbReference>
<evidence type="ECO:0000256" key="4">
    <source>
        <dbReference type="ARBA" id="ARBA00022793"/>
    </source>
</evidence>
<dbReference type="PANTHER" id="PTHR21091">
    <property type="entry name" value="METHYLTETRAHYDROFOLATE:HOMOCYSTEINE METHYLTRANSFERASE RELATED"/>
    <property type="match status" value="1"/>
</dbReference>
<sequence>MRQAGRYLPEYRELRKGRTMLEAVSTPEVSIEATLQPIRRFGFDAAILFSDLTVPFTPMGAPFEIKEGVGPVVHDPVRTAADMERIHRFDPREGLPFVLETIRGLKRELAVPLIGFTGAPFTLASYLIEGGPSRDLRRTKGMMWSAPEQWHALMELLSDVVAEYLVAQIEAGADAVQLFDSWVGSLSPEAYREYLLPHMQRIFARLKETGAPVIHFGTGNPLLLPIMREAGGDVTGVDFRITLEQAATLVPGAPLQGNLDPTVLQTNPETVERIAREIVRQGSALPGHIFNLGHGILPETPLENVERLVEVVKGERP</sequence>
<dbReference type="KEGG" id="fgi:OP10G_0941"/>
<organism evidence="9 10">
    <name type="scientific">Fimbriimonas ginsengisoli Gsoil 348</name>
    <dbReference type="NCBI Taxonomy" id="661478"/>
    <lineage>
        <taxon>Bacteria</taxon>
        <taxon>Bacillati</taxon>
        <taxon>Armatimonadota</taxon>
        <taxon>Fimbriimonadia</taxon>
        <taxon>Fimbriimonadales</taxon>
        <taxon>Fimbriimonadaceae</taxon>
        <taxon>Fimbriimonas</taxon>
    </lineage>
</organism>
<evidence type="ECO:0000313" key="10">
    <source>
        <dbReference type="Proteomes" id="UP000027982"/>
    </source>
</evidence>